<dbReference type="AlphaFoldDB" id="A0A494XBY3"/>
<keyword evidence="1" id="KW-0732">Signal</keyword>
<name>A0A494XBY3_9BURK</name>
<sequence>MKKQTVSALACAWSLAAATAALAQPVPLTTAQAPKFVPGDSWTYAISDPRQPSRTFSFVQTVDTVNGDTIGVTISNLSGTMPASFDANGNLTSNGNKQYLPSDGKLKFPMSAGSTWTSNFTTRTSNGDATTTLNAKVTGVDSIETTAGTFQAFRIESTGNVSAPNGKYSFTETDWYAPAAKRIVKFQFSGAAADGSTFGTQAVLQTMEIKQQ</sequence>
<proteinExistence type="predicted"/>
<accession>A0A494XBY3</accession>
<evidence type="ECO:0000313" key="4">
    <source>
        <dbReference type="Proteomes" id="UP000270342"/>
    </source>
</evidence>
<protein>
    <recommendedName>
        <fullName evidence="2">DUF3108 domain-containing protein</fullName>
    </recommendedName>
</protein>
<dbReference type="Pfam" id="PF21347">
    <property type="entry name" value="DUF3108_like"/>
    <property type="match status" value="1"/>
</dbReference>
<comment type="caution">
    <text evidence="3">The sequence shown here is derived from an EMBL/GenBank/DDBJ whole genome shotgun (WGS) entry which is preliminary data.</text>
</comment>
<evidence type="ECO:0000313" key="3">
    <source>
        <dbReference type="EMBL" id="RKP45033.1"/>
    </source>
</evidence>
<dbReference type="Gene3D" id="2.40.360.20">
    <property type="match status" value="1"/>
</dbReference>
<organism evidence="3 4">
    <name type="scientific">Pararobbsia silviterrae</name>
    <dbReference type="NCBI Taxonomy" id="1792498"/>
    <lineage>
        <taxon>Bacteria</taxon>
        <taxon>Pseudomonadati</taxon>
        <taxon>Pseudomonadota</taxon>
        <taxon>Betaproteobacteria</taxon>
        <taxon>Burkholderiales</taxon>
        <taxon>Burkholderiaceae</taxon>
        <taxon>Pararobbsia</taxon>
    </lineage>
</organism>
<reference evidence="3 4" key="1">
    <citation type="submission" date="2018-10" db="EMBL/GenBank/DDBJ databases">
        <title>Robbsia sp. DHC34, isolated from soil.</title>
        <authorList>
            <person name="Gao Z.-H."/>
            <person name="Qiu L.-H."/>
        </authorList>
    </citation>
    <scope>NUCLEOTIDE SEQUENCE [LARGE SCALE GENOMIC DNA]</scope>
    <source>
        <strain evidence="3 4">DHC34</strain>
    </source>
</reference>
<evidence type="ECO:0000259" key="2">
    <source>
        <dbReference type="Pfam" id="PF21347"/>
    </source>
</evidence>
<feature type="chain" id="PRO_5019826212" description="DUF3108 domain-containing protein" evidence="1">
    <location>
        <begin position="24"/>
        <end position="212"/>
    </location>
</feature>
<feature type="signal peptide" evidence="1">
    <location>
        <begin position="1"/>
        <end position="23"/>
    </location>
</feature>
<feature type="domain" description="DUF3108" evidence="2">
    <location>
        <begin position="128"/>
        <end position="178"/>
    </location>
</feature>
<dbReference type="InterPro" id="IPR049279">
    <property type="entry name" value="DUF3108-like"/>
</dbReference>
<gene>
    <name evidence="3" type="ORF">D7S86_26730</name>
</gene>
<dbReference type="EMBL" id="RBZU01000018">
    <property type="protein sequence ID" value="RKP45033.1"/>
    <property type="molecule type" value="Genomic_DNA"/>
</dbReference>
<keyword evidence="4" id="KW-1185">Reference proteome</keyword>
<dbReference type="Proteomes" id="UP000270342">
    <property type="component" value="Unassembled WGS sequence"/>
</dbReference>
<evidence type="ECO:0000256" key="1">
    <source>
        <dbReference type="SAM" id="SignalP"/>
    </source>
</evidence>